<dbReference type="AlphaFoldDB" id="A0A7J7N2R9"/>
<sequence length="669" mass="74658">MEKIIISKWSNAGVLTGWKLRDIGKLWALNDDADSLEMAIPVPVPLTYRGLLGEEVLEAEEDFFYKWKFYVFILTGEERWACWALFISTNSAVVVVIEEAVVAVEEENWSSVRGTCVGRNSPVESIFKIGRSSVDEVSTSGRTNETDSGGKRGLEQFPGFPGQLVSYPPGSDAFKEFYKVKRAIGGKWGVKSTVERKESLLDEVAEEETKLELVLGELGLSRMKIVESKLKKVAKAQPTRSMKGVDEGTRQTYEEEIRARTPGSGSSAQPDLTTSKIACKISKRQIKKSLPVSSTTVAYLVKGIWLGIEEQESELKNVKSELEKNLARAKTDARKEVKQLKAAHAMAIGHLQVEAKANLDKTAMKRDRLDGVSPQTVLDNQGDDVELLEGGSEKVVKEMSLRINDIKSGLARERETSKALLSVQAELQVELDTSRVCEDLTLMCNQEFVEQFDRMKEANENREDQYVKAHFRLDKLNHVVSDLTRQVERKILDLPAREELKTELGVLRARVVELQAMNLAESVQYIAKLKEDAIHHDRIDADKNAWKDTHASIKVCHERLKARFAKAVAPDVSRSALLSVIDVYFVKEVKRLESERDTLLKTLSDKGCTCGAEIDQGNCLGAMETQLGSRTADLVERGRAAVARELKDRPLDDMGECIADTPSAEKNLL</sequence>
<keyword evidence="3" id="KW-1185">Reference proteome</keyword>
<dbReference type="EMBL" id="JACGCM010001129">
    <property type="protein sequence ID" value="KAF6161406.1"/>
    <property type="molecule type" value="Genomic_DNA"/>
</dbReference>
<organism evidence="2 3">
    <name type="scientific">Kingdonia uniflora</name>
    <dbReference type="NCBI Taxonomy" id="39325"/>
    <lineage>
        <taxon>Eukaryota</taxon>
        <taxon>Viridiplantae</taxon>
        <taxon>Streptophyta</taxon>
        <taxon>Embryophyta</taxon>
        <taxon>Tracheophyta</taxon>
        <taxon>Spermatophyta</taxon>
        <taxon>Magnoliopsida</taxon>
        <taxon>Ranunculales</taxon>
        <taxon>Circaeasteraceae</taxon>
        <taxon>Kingdonia</taxon>
    </lineage>
</organism>
<reference evidence="2 3" key="1">
    <citation type="journal article" date="2020" name="IScience">
        <title>Genome Sequencing of the Endangered Kingdonia uniflora (Circaeasteraceae, Ranunculales) Reveals Potential Mechanisms of Evolutionary Specialization.</title>
        <authorList>
            <person name="Sun Y."/>
            <person name="Deng T."/>
            <person name="Zhang A."/>
            <person name="Moore M.J."/>
            <person name="Landis J.B."/>
            <person name="Lin N."/>
            <person name="Zhang H."/>
            <person name="Zhang X."/>
            <person name="Huang J."/>
            <person name="Zhang X."/>
            <person name="Sun H."/>
            <person name="Wang H."/>
        </authorList>
    </citation>
    <scope>NUCLEOTIDE SEQUENCE [LARGE SCALE GENOMIC DNA]</scope>
    <source>
        <strain evidence="2">TB1705</strain>
        <tissue evidence="2">Leaf</tissue>
    </source>
</reference>
<gene>
    <name evidence="2" type="ORF">GIB67_009285</name>
</gene>
<dbReference type="Proteomes" id="UP000541444">
    <property type="component" value="Unassembled WGS sequence"/>
</dbReference>
<evidence type="ECO:0000313" key="2">
    <source>
        <dbReference type="EMBL" id="KAF6161406.1"/>
    </source>
</evidence>
<keyword evidence="1" id="KW-0175">Coiled coil</keyword>
<comment type="caution">
    <text evidence="2">The sequence shown here is derived from an EMBL/GenBank/DDBJ whole genome shotgun (WGS) entry which is preliminary data.</text>
</comment>
<evidence type="ECO:0000256" key="1">
    <source>
        <dbReference type="SAM" id="Coils"/>
    </source>
</evidence>
<name>A0A7J7N2R9_9MAGN</name>
<protein>
    <submittedName>
        <fullName evidence="2">Uncharacterized protein</fullName>
    </submittedName>
</protein>
<proteinExistence type="predicted"/>
<evidence type="ECO:0000313" key="3">
    <source>
        <dbReference type="Proteomes" id="UP000541444"/>
    </source>
</evidence>
<feature type="coiled-coil region" evidence="1">
    <location>
        <begin position="308"/>
        <end position="343"/>
    </location>
</feature>
<accession>A0A7J7N2R9</accession>
<feature type="coiled-coil region" evidence="1">
    <location>
        <begin position="190"/>
        <end position="217"/>
    </location>
</feature>